<feature type="domain" description="Gene product 88" evidence="1">
    <location>
        <begin position="34"/>
        <end position="194"/>
    </location>
</feature>
<reference evidence="2" key="1">
    <citation type="submission" date="2018-05" db="EMBL/GenBank/DDBJ databases">
        <authorList>
            <person name="Lanie J.A."/>
            <person name="Ng W.-L."/>
            <person name="Kazmierczak K.M."/>
            <person name="Andrzejewski T.M."/>
            <person name="Davidsen T.M."/>
            <person name="Wayne K.J."/>
            <person name="Tettelin H."/>
            <person name="Glass J.I."/>
            <person name="Rusch D."/>
            <person name="Podicherti R."/>
            <person name="Tsui H.-C.T."/>
            <person name="Winkler M.E."/>
        </authorList>
    </citation>
    <scope>NUCLEOTIDE SEQUENCE</scope>
</reference>
<sequence>MVGGLSAPSKMPSYAWSISAKRCGIGSTLAKVKGSVCYNCYALKGRYMFPMVQDALERRYKAWESNREQWVDAMIYIMHNKKHIVDTGHFRWFDSGDIQGWSMLSDINTIAWASPHIKFWLPTKEYRLIRIFNKEIAPNLIIRVSNPNKGRNTLEGYEHISTVYTKDNLKDSKGYICPSSKQGNKCGDCRTCWNDKVNEVTYIAH</sequence>
<accession>A0A382FCS9</accession>
<evidence type="ECO:0000259" key="1">
    <source>
        <dbReference type="Pfam" id="PF17338"/>
    </source>
</evidence>
<evidence type="ECO:0000313" key="2">
    <source>
        <dbReference type="EMBL" id="SVB60896.1"/>
    </source>
</evidence>
<dbReference type="Pfam" id="PF17338">
    <property type="entry name" value="GP88"/>
    <property type="match status" value="1"/>
</dbReference>
<dbReference type="InterPro" id="IPR020290">
    <property type="entry name" value="Gp88"/>
</dbReference>
<dbReference type="AlphaFoldDB" id="A0A382FCS9"/>
<dbReference type="EMBL" id="UINC01049292">
    <property type="protein sequence ID" value="SVB60896.1"/>
    <property type="molecule type" value="Genomic_DNA"/>
</dbReference>
<proteinExistence type="predicted"/>
<gene>
    <name evidence="2" type="ORF">METZ01_LOCUS213750</name>
</gene>
<organism evidence="2">
    <name type="scientific">marine metagenome</name>
    <dbReference type="NCBI Taxonomy" id="408172"/>
    <lineage>
        <taxon>unclassified sequences</taxon>
        <taxon>metagenomes</taxon>
        <taxon>ecological metagenomes</taxon>
    </lineage>
</organism>
<name>A0A382FCS9_9ZZZZ</name>
<protein>
    <recommendedName>
        <fullName evidence="1">Gene product 88 domain-containing protein</fullName>
    </recommendedName>
</protein>